<dbReference type="Proteomes" id="UP000828390">
    <property type="component" value="Unassembled WGS sequence"/>
</dbReference>
<evidence type="ECO:0000313" key="3">
    <source>
        <dbReference type="Proteomes" id="UP000828390"/>
    </source>
</evidence>
<gene>
    <name evidence="2" type="ORF">DPMN_103848</name>
</gene>
<name>A0A9D4H8M8_DREPO</name>
<sequence length="145" mass="16642">MLKLKQTNTQTNQPTNQQTEQKQYGYKNITFVIHIMVSASPIGGHVFQGTTTIFNWDKLSLEKMIRPRLTAPLLIEHNTNVLTKFHADWTKNVPTKVLIRKTASTPGGNVFQHTRFIFKQCQDAYLTKMCDEWIKKAASRGLTSF</sequence>
<reference evidence="2" key="1">
    <citation type="journal article" date="2019" name="bioRxiv">
        <title>The Genome of the Zebra Mussel, Dreissena polymorpha: A Resource for Invasive Species Research.</title>
        <authorList>
            <person name="McCartney M.A."/>
            <person name="Auch B."/>
            <person name="Kono T."/>
            <person name="Mallez S."/>
            <person name="Zhang Y."/>
            <person name="Obille A."/>
            <person name="Becker A."/>
            <person name="Abrahante J.E."/>
            <person name="Garbe J."/>
            <person name="Badalamenti J.P."/>
            <person name="Herman A."/>
            <person name="Mangelson H."/>
            <person name="Liachko I."/>
            <person name="Sullivan S."/>
            <person name="Sone E.D."/>
            <person name="Koren S."/>
            <person name="Silverstein K.A.T."/>
            <person name="Beckman K.B."/>
            <person name="Gohl D.M."/>
        </authorList>
    </citation>
    <scope>NUCLEOTIDE SEQUENCE</scope>
    <source>
        <strain evidence="2">Duluth1</strain>
        <tissue evidence="2">Whole animal</tissue>
    </source>
</reference>
<proteinExistence type="predicted"/>
<dbReference type="AlphaFoldDB" id="A0A9D4H8M8"/>
<reference evidence="2" key="2">
    <citation type="submission" date="2020-11" db="EMBL/GenBank/DDBJ databases">
        <authorList>
            <person name="McCartney M.A."/>
            <person name="Auch B."/>
            <person name="Kono T."/>
            <person name="Mallez S."/>
            <person name="Becker A."/>
            <person name="Gohl D.M."/>
            <person name="Silverstein K.A.T."/>
            <person name="Koren S."/>
            <person name="Bechman K.B."/>
            <person name="Herman A."/>
            <person name="Abrahante J.E."/>
            <person name="Garbe J."/>
        </authorList>
    </citation>
    <scope>NUCLEOTIDE SEQUENCE</scope>
    <source>
        <strain evidence="2">Duluth1</strain>
        <tissue evidence="2">Whole animal</tissue>
    </source>
</reference>
<comment type="caution">
    <text evidence="2">The sequence shown here is derived from an EMBL/GenBank/DDBJ whole genome shotgun (WGS) entry which is preliminary data.</text>
</comment>
<accession>A0A9D4H8M8</accession>
<organism evidence="2 3">
    <name type="scientific">Dreissena polymorpha</name>
    <name type="common">Zebra mussel</name>
    <name type="synonym">Mytilus polymorpha</name>
    <dbReference type="NCBI Taxonomy" id="45954"/>
    <lineage>
        <taxon>Eukaryota</taxon>
        <taxon>Metazoa</taxon>
        <taxon>Spiralia</taxon>
        <taxon>Lophotrochozoa</taxon>
        <taxon>Mollusca</taxon>
        <taxon>Bivalvia</taxon>
        <taxon>Autobranchia</taxon>
        <taxon>Heteroconchia</taxon>
        <taxon>Euheterodonta</taxon>
        <taxon>Imparidentia</taxon>
        <taxon>Neoheterodontei</taxon>
        <taxon>Myida</taxon>
        <taxon>Dreissenoidea</taxon>
        <taxon>Dreissenidae</taxon>
        <taxon>Dreissena</taxon>
    </lineage>
</organism>
<keyword evidence="3" id="KW-1185">Reference proteome</keyword>
<feature type="region of interest" description="Disordered" evidence="1">
    <location>
        <begin position="1"/>
        <end position="20"/>
    </location>
</feature>
<dbReference type="EMBL" id="JAIWYP010000004">
    <property type="protein sequence ID" value="KAH3830603.1"/>
    <property type="molecule type" value="Genomic_DNA"/>
</dbReference>
<protein>
    <submittedName>
        <fullName evidence="2">Uncharacterized protein</fullName>
    </submittedName>
</protein>
<evidence type="ECO:0000313" key="2">
    <source>
        <dbReference type="EMBL" id="KAH3830603.1"/>
    </source>
</evidence>
<evidence type="ECO:0000256" key="1">
    <source>
        <dbReference type="SAM" id="MobiDB-lite"/>
    </source>
</evidence>